<reference evidence="2 3" key="1">
    <citation type="journal article" date="2011" name="Stand. Genomic Sci.">
        <title>Complete genome sequence of Haliscomenobacter hydrossis type strain (O).</title>
        <authorList>
            <consortium name="US DOE Joint Genome Institute (JGI-PGF)"/>
            <person name="Daligault H."/>
            <person name="Lapidus A."/>
            <person name="Zeytun A."/>
            <person name="Nolan M."/>
            <person name="Lucas S."/>
            <person name="Del Rio T.G."/>
            <person name="Tice H."/>
            <person name="Cheng J.F."/>
            <person name="Tapia R."/>
            <person name="Han C."/>
            <person name="Goodwin L."/>
            <person name="Pitluck S."/>
            <person name="Liolios K."/>
            <person name="Pagani I."/>
            <person name="Ivanova N."/>
            <person name="Huntemann M."/>
            <person name="Mavromatis K."/>
            <person name="Mikhailova N."/>
            <person name="Pati A."/>
            <person name="Chen A."/>
            <person name="Palaniappan K."/>
            <person name="Land M."/>
            <person name="Hauser L."/>
            <person name="Brambilla E.M."/>
            <person name="Rohde M."/>
            <person name="Verbarg S."/>
            <person name="Goker M."/>
            <person name="Bristow J."/>
            <person name="Eisen J.A."/>
            <person name="Markowitz V."/>
            <person name="Hugenholtz P."/>
            <person name="Kyrpides N.C."/>
            <person name="Klenk H.P."/>
            <person name="Woyke T."/>
        </authorList>
    </citation>
    <scope>NUCLEOTIDE SEQUENCE [LARGE SCALE GENOMIC DNA]</scope>
    <source>
        <strain evidence="3">ATCC 27775 / DSM 1100 / LMG 10767 / O</strain>
    </source>
</reference>
<gene>
    <name evidence="2" type="ordered locus">Halhy_4383</name>
</gene>
<dbReference type="AlphaFoldDB" id="F4KQU2"/>
<keyword evidence="2" id="KW-0456">Lyase</keyword>
<dbReference type="eggNOG" id="COG2755">
    <property type="taxonomic scope" value="Bacteria"/>
</dbReference>
<dbReference type="InterPro" id="IPR012669">
    <property type="entry name" value="Pectate_lyase"/>
</dbReference>
<evidence type="ECO:0000313" key="2">
    <source>
        <dbReference type="EMBL" id="AEE52227.1"/>
    </source>
</evidence>
<keyword evidence="1" id="KW-0732">Signal</keyword>
<dbReference type="RefSeq" id="WP_013766765.1">
    <property type="nucleotide sequence ID" value="NC_015510.1"/>
</dbReference>
<dbReference type="Pfam" id="PF09492">
    <property type="entry name" value="Pec_lyase"/>
    <property type="match status" value="1"/>
</dbReference>
<protein>
    <submittedName>
        <fullName evidence="2">Pectate lyase</fullName>
    </submittedName>
</protein>
<dbReference type="STRING" id="760192.Halhy_4383"/>
<name>F4KQU2_HALH1</name>
<dbReference type="HOGENOM" id="CLU_053823_0_0_10"/>
<dbReference type="EMBL" id="CP002691">
    <property type="protein sequence ID" value="AEE52227.1"/>
    <property type="molecule type" value="Genomic_DNA"/>
</dbReference>
<dbReference type="NCBIfam" id="TIGR02474">
    <property type="entry name" value="pec_lyase"/>
    <property type="match status" value="1"/>
</dbReference>
<dbReference type="SUPFAM" id="SSF81853">
    <property type="entry name" value="Family 10 polysaccharide lyase"/>
    <property type="match status" value="1"/>
</dbReference>
<feature type="signal peptide" evidence="1">
    <location>
        <begin position="1"/>
        <end position="22"/>
    </location>
</feature>
<dbReference type="OrthoDB" id="9804686at2"/>
<dbReference type="GO" id="GO:0016829">
    <property type="term" value="F:lyase activity"/>
    <property type="evidence" value="ECO:0007669"/>
    <property type="project" value="UniProtKB-KW"/>
</dbReference>
<feature type="chain" id="PRO_5003315918" evidence="1">
    <location>
        <begin position="23"/>
        <end position="360"/>
    </location>
</feature>
<dbReference type="KEGG" id="hhy:Halhy_4383"/>
<dbReference type="Gene3D" id="1.50.10.20">
    <property type="match status" value="1"/>
</dbReference>
<dbReference type="PROSITE" id="PS51257">
    <property type="entry name" value="PROKAR_LIPOPROTEIN"/>
    <property type="match status" value="1"/>
</dbReference>
<evidence type="ECO:0000256" key="1">
    <source>
        <dbReference type="SAM" id="SignalP"/>
    </source>
</evidence>
<evidence type="ECO:0000313" key="3">
    <source>
        <dbReference type="Proteomes" id="UP000008461"/>
    </source>
</evidence>
<dbReference type="Proteomes" id="UP000008461">
    <property type="component" value="Chromosome"/>
</dbReference>
<organism evidence="2 3">
    <name type="scientific">Haliscomenobacter hydrossis (strain ATCC 27775 / DSM 1100 / LMG 10767 / O)</name>
    <dbReference type="NCBI Taxonomy" id="760192"/>
    <lineage>
        <taxon>Bacteria</taxon>
        <taxon>Pseudomonadati</taxon>
        <taxon>Bacteroidota</taxon>
        <taxon>Saprospiria</taxon>
        <taxon>Saprospirales</taxon>
        <taxon>Haliscomenobacteraceae</taxon>
        <taxon>Haliscomenobacter</taxon>
    </lineage>
</organism>
<keyword evidence="3" id="KW-1185">Reference proteome</keyword>
<reference key="2">
    <citation type="submission" date="2011-04" db="EMBL/GenBank/DDBJ databases">
        <title>Complete sequence of chromosome of Haliscomenobacter hydrossis DSM 1100.</title>
        <authorList>
            <consortium name="US DOE Joint Genome Institute (JGI-PGF)"/>
            <person name="Lucas S."/>
            <person name="Han J."/>
            <person name="Lapidus A."/>
            <person name="Bruce D."/>
            <person name="Goodwin L."/>
            <person name="Pitluck S."/>
            <person name="Peters L."/>
            <person name="Kyrpides N."/>
            <person name="Mavromatis K."/>
            <person name="Ivanova N."/>
            <person name="Ovchinnikova G."/>
            <person name="Pagani I."/>
            <person name="Daligault H."/>
            <person name="Detter J.C."/>
            <person name="Han C."/>
            <person name="Land M."/>
            <person name="Hauser L."/>
            <person name="Markowitz V."/>
            <person name="Cheng J.-F."/>
            <person name="Hugenholtz P."/>
            <person name="Woyke T."/>
            <person name="Wu D."/>
            <person name="Verbarg S."/>
            <person name="Frueling A."/>
            <person name="Brambilla E."/>
            <person name="Klenk H.-P."/>
            <person name="Eisen J.A."/>
        </authorList>
    </citation>
    <scope>NUCLEOTIDE SEQUENCE</scope>
    <source>
        <strain>DSM 1100</strain>
    </source>
</reference>
<sequence>MMTIKKISITIALLWSPLVVLTSGCHVQQQIHPAPNSVVVVQDSIAEKMLLIQRSYGGWPQPGGNAINYNKPLSETEKNKFLSEKHKLDATIDDQATTREIKYLAEAYSKTKNPTYLKAAENGVRYLLQAQNKVGGWPQFFPDSSGYHKHITYNDHAMIDVLLVMKYTATGQQHFEPLQKILGNDAQKAVEKGIDCILKTQFYQGTILTVWCAQHDSKTLQPAKARAFELPSLSGNESVNILRFLMAIEQPSDAVKKAIHAGVAWLDGVRIKGFKLQDIADSNQPKGKDRVVVPDSSSVLWARFYDLKTNQPFFVGRDSQPKATLAEIENERRTGYAFYGNWPAKLIEKEYPEWVKKWGK</sequence>
<proteinExistence type="predicted"/>
<accession>F4KQU2</accession>